<dbReference type="Gene3D" id="1.10.10.10">
    <property type="entry name" value="Winged helix-like DNA-binding domain superfamily/Winged helix DNA-binding domain"/>
    <property type="match status" value="1"/>
</dbReference>
<dbReference type="AlphaFoldDB" id="A0A511QQ18"/>
<keyword evidence="3" id="KW-0238">DNA-binding</keyword>
<dbReference type="Pfam" id="PF03466">
    <property type="entry name" value="LysR_substrate"/>
    <property type="match status" value="1"/>
</dbReference>
<dbReference type="InterPro" id="IPR000847">
    <property type="entry name" value="LysR_HTH_N"/>
</dbReference>
<evidence type="ECO:0000313" key="6">
    <source>
        <dbReference type="EMBL" id="GEM79217.1"/>
    </source>
</evidence>
<dbReference type="RefSeq" id="WP_119008101.1">
    <property type="nucleotide sequence ID" value="NZ_BJXK01000005.1"/>
</dbReference>
<dbReference type="Proteomes" id="UP000321113">
    <property type="component" value="Unassembled WGS sequence"/>
</dbReference>
<keyword evidence="2" id="KW-0805">Transcription regulation</keyword>
<sequence>MKSLEQQLSRLDLNLLVSLSVLLKEKNVSRAAEVLYLSQPAMSRTLKRLRDVFDDPLFYRESAGLQPTEKALTLQEPLSEILLSVNKLIDSTQFSPQSCDQTFRISLPPLMSRQLSVPLIKELMRIAPNASLLEYPAALDPTTLLKDRAVDFSIHIEQPGNSQEFPCELIGSTHAVFYGISGHPLSNKSDTTLQDCLKYQFVDLILDLRSVSGSHNPIDSYLENKGLKRDIVFKSGQLNTLIDAMQGSDKLLISTHTLRSVDDFKQRLDPVFEIKGDPKMDIKVYLVEHKRTLNSAAHQWLKQLILDTLRDKAFPAEY</sequence>
<dbReference type="Gene3D" id="3.40.190.10">
    <property type="entry name" value="Periplasmic binding protein-like II"/>
    <property type="match status" value="2"/>
</dbReference>
<keyword evidence="4" id="KW-0804">Transcription</keyword>
<reference evidence="6 7" key="1">
    <citation type="submission" date="2019-07" db="EMBL/GenBank/DDBJ databases">
        <title>Whole genome shotgun sequence of Vibrio superstes NBRC 103154.</title>
        <authorList>
            <person name="Hosoyama A."/>
            <person name="Uohara A."/>
            <person name="Ohji S."/>
            <person name="Ichikawa N."/>
        </authorList>
    </citation>
    <scope>NUCLEOTIDE SEQUENCE [LARGE SCALE GENOMIC DNA]</scope>
    <source>
        <strain evidence="6 7">NBRC 103154</strain>
    </source>
</reference>
<dbReference type="PROSITE" id="PS50931">
    <property type="entry name" value="HTH_LYSR"/>
    <property type="match status" value="1"/>
</dbReference>
<keyword evidence="7" id="KW-1185">Reference proteome</keyword>
<feature type="domain" description="HTH lysR-type" evidence="5">
    <location>
        <begin position="11"/>
        <end position="68"/>
    </location>
</feature>
<comment type="similarity">
    <text evidence="1">Belongs to the LysR transcriptional regulatory family.</text>
</comment>
<dbReference type="SUPFAM" id="SSF53850">
    <property type="entry name" value="Periplasmic binding protein-like II"/>
    <property type="match status" value="1"/>
</dbReference>
<comment type="caution">
    <text evidence="6">The sequence shown here is derived from an EMBL/GenBank/DDBJ whole genome shotgun (WGS) entry which is preliminary data.</text>
</comment>
<protein>
    <submittedName>
        <fullName evidence="6">LysR family transcriptional regulator</fullName>
    </submittedName>
</protein>
<dbReference type="PRINTS" id="PR00039">
    <property type="entry name" value="HTHLYSR"/>
</dbReference>
<evidence type="ECO:0000256" key="4">
    <source>
        <dbReference type="ARBA" id="ARBA00023163"/>
    </source>
</evidence>
<evidence type="ECO:0000313" key="7">
    <source>
        <dbReference type="Proteomes" id="UP000321113"/>
    </source>
</evidence>
<dbReference type="OrthoDB" id="6621790at2"/>
<evidence type="ECO:0000259" key="5">
    <source>
        <dbReference type="PROSITE" id="PS50931"/>
    </source>
</evidence>
<dbReference type="InterPro" id="IPR036390">
    <property type="entry name" value="WH_DNA-bd_sf"/>
</dbReference>
<dbReference type="InterPro" id="IPR036388">
    <property type="entry name" value="WH-like_DNA-bd_sf"/>
</dbReference>
<evidence type="ECO:0000256" key="3">
    <source>
        <dbReference type="ARBA" id="ARBA00023125"/>
    </source>
</evidence>
<gene>
    <name evidence="6" type="ORF">VSU01S_14620</name>
</gene>
<dbReference type="PANTHER" id="PTHR30118:SF15">
    <property type="entry name" value="TRANSCRIPTIONAL REGULATORY PROTEIN"/>
    <property type="match status" value="1"/>
</dbReference>
<name>A0A511QQ18_9VIBR</name>
<organism evidence="6 7">
    <name type="scientific">Vibrio superstes NBRC 103154</name>
    <dbReference type="NCBI Taxonomy" id="1219062"/>
    <lineage>
        <taxon>Bacteria</taxon>
        <taxon>Pseudomonadati</taxon>
        <taxon>Pseudomonadota</taxon>
        <taxon>Gammaproteobacteria</taxon>
        <taxon>Vibrionales</taxon>
        <taxon>Vibrionaceae</taxon>
        <taxon>Vibrio</taxon>
    </lineage>
</organism>
<dbReference type="EMBL" id="BJXK01000005">
    <property type="protein sequence ID" value="GEM79217.1"/>
    <property type="molecule type" value="Genomic_DNA"/>
</dbReference>
<dbReference type="SUPFAM" id="SSF46785">
    <property type="entry name" value="Winged helix' DNA-binding domain"/>
    <property type="match status" value="1"/>
</dbReference>
<dbReference type="InterPro" id="IPR005119">
    <property type="entry name" value="LysR_subst-bd"/>
</dbReference>
<evidence type="ECO:0000256" key="1">
    <source>
        <dbReference type="ARBA" id="ARBA00009437"/>
    </source>
</evidence>
<dbReference type="InterPro" id="IPR050389">
    <property type="entry name" value="LysR-type_TF"/>
</dbReference>
<dbReference type="GO" id="GO:0003677">
    <property type="term" value="F:DNA binding"/>
    <property type="evidence" value="ECO:0007669"/>
    <property type="project" value="UniProtKB-KW"/>
</dbReference>
<dbReference type="PANTHER" id="PTHR30118">
    <property type="entry name" value="HTH-TYPE TRANSCRIPTIONAL REGULATOR LEUO-RELATED"/>
    <property type="match status" value="1"/>
</dbReference>
<dbReference type="Pfam" id="PF00126">
    <property type="entry name" value="HTH_1"/>
    <property type="match status" value="1"/>
</dbReference>
<dbReference type="GO" id="GO:0003700">
    <property type="term" value="F:DNA-binding transcription factor activity"/>
    <property type="evidence" value="ECO:0007669"/>
    <property type="project" value="InterPro"/>
</dbReference>
<accession>A0A511QQ18</accession>
<proteinExistence type="inferred from homology"/>
<evidence type="ECO:0000256" key="2">
    <source>
        <dbReference type="ARBA" id="ARBA00023015"/>
    </source>
</evidence>